<organism evidence="13">
    <name type="scientific">hydrothermal vent metagenome</name>
    <dbReference type="NCBI Taxonomy" id="652676"/>
    <lineage>
        <taxon>unclassified sequences</taxon>
        <taxon>metagenomes</taxon>
        <taxon>ecological metagenomes</taxon>
    </lineage>
</organism>
<comment type="similarity">
    <text evidence="2">Belongs to the thiolase-like superfamily. FabH family.</text>
</comment>
<keyword evidence="9" id="KW-0275">Fatty acid biosynthesis</keyword>
<protein>
    <recommendedName>
        <fullName evidence="3">beta-ketoacyl-[acyl-carrier-protein] synthase III</fullName>
        <ecNumber evidence="3">2.3.1.180</ecNumber>
    </recommendedName>
</protein>
<dbReference type="PANTHER" id="PTHR34069:SF2">
    <property type="entry name" value="BETA-KETOACYL-[ACYL-CARRIER-PROTEIN] SYNTHASE III"/>
    <property type="match status" value="1"/>
</dbReference>
<dbReference type="InterPro" id="IPR016039">
    <property type="entry name" value="Thiolase-like"/>
</dbReference>
<dbReference type="CDD" id="cd00830">
    <property type="entry name" value="KAS_III"/>
    <property type="match status" value="1"/>
</dbReference>
<accession>A0A3B1D503</accession>
<keyword evidence="7" id="KW-0276">Fatty acid metabolism</keyword>
<evidence type="ECO:0000256" key="5">
    <source>
        <dbReference type="ARBA" id="ARBA00022516"/>
    </source>
</evidence>
<evidence type="ECO:0000256" key="7">
    <source>
        <dbReference type="ARBA" id="ARBA00022832"/>
    </source>
</evidence>
<dbReference type="InterPro" id="IPR013747">
    <property type="entry name" value="ACP_syn_III_C"/>
</dbReference>
<keyword evidence="5" id="KW-0444">Lipid biosynthesis</keyword>
<dbReference type="HAMAP" id="MF_01815">
    <property type="entry name" value="FabH"/>
    <property type="match status" value="1"/>
</dbReference>
<dbReference type="PANTHER" id="PTHR34069">
    <property type="entry name" value="3-OXOACYL-[ACYL-CARRIER-PROTEIN] SYNTHASE 3"/>
    <property type="match status" value="1"/>
</dbReference>
<dbReference type="AlphaFoldDB" id="A0A3B1D503"/>
<keyword evidence="4" id="KW-0963">Cytoplasm</keyword>
<evidence type="ECO:0000256" key="8">
    <source>
        <dbReference type="ARBA" id="ARBA00023098"/>
    </source>
</evidence>
<dbReference type="NCBIfam" id="NF006829">
    <property type="entry name" value="PRK09352.1"/>
    <property type="match status" value="1"/>
</dbReference>
<evidence type="ECO:0000256" key="4">
    <source>
        <dbReference type="ARBA" id="ARBA00022490"/>
    </source>
</evidence>
<keyword evidence="10 13" id="KW-0012">Acyltransferase</keyword>
<dbReference type="Pfam" id="PF08541">
    <property type="entry name" value="ACP_syn_III_C"/>
    <property type="match status" value="1"/>
</dbReference>
<reference evidence="13" key="1">
    <citation type="submission" date="2018-06" db="EMBL/GenBank/DDBJ databases">
        <authorList>
            <person name="Zhirakovskaya E."/>
        </authorList>
    </citation>
    <scope>NUCLEOTIDE SEQUENCE</scope>
</reference>
<evidence type="ECO:0000256" key="9">
    <source>
        <dbReference type="ARBA" id="ARBA00023160"/>
    </source>
</evidence>
<evidence type="ECO:0000256" key="6">
    <source>
        <dbReference type="ARBA" id="ARBA00022679"/>
    </source>
</evidence>
<keyword evidence="6 13" id="KW-0808">Transferase</keyword>
<dbReference type="Gene3D" id="3.40.47.10">
    <property type="match status" value="1"/>
</dbReference>
<feature type="domain" description="Beta-ketoacyl-[acyl-carrier-protein] synthase III N-terminal" evidence="12">
    <location>
        <begin position="107"/>
        <end position="185"/>
    </location>
</feature>
<keyword evidence="8" id="KW-0443">Lipid metabolism</keyword>
<dbReference type="SUPFAM" id="SSF53901">
    <property type="entry name" value="Thiolase-like"/>
    <property type="match status" value="1"/>
</dbReference>
<sequence length="325" mass="35180">MNNIGIIGLGHYLPKRILSNTELEKLVDTTDEWIFTRTGIKERRLAQKNEKNSDLAIKAATEALKNSKIDPEKLDLIIVATISPDSNFPSVACLVQKALNAKNAAAFDISAACSGFLYGITTAKQFLTTGFYKNALVIASEKFTHLLDWTERTTCVLFGDGAGACVLAPVKGDRGIVADYLHAQGQYGNLLSVIGKGREPLDQKTQTIILPQLVMHGKELFKVAVNSMADAVTVALKKAKLKLKDIDCVVPHQANDRIITGVAKKLGVPKEKIFINIEKYGNMSAASIAVALYEAVEEKRIKKGSIVVLVAFGAGLVSAANIVKW</sequence>
<proteinExistence type="inferred from homology"/>
<dbReference type="GO" id="GO:0006633">
    <property type="term" value="P:fatty acid biosynthetic process"/>
    <property type="evidence" value="ECO:0007669"/>
    <property type="project" value="UniProtKB-KW"/>
</dbReference>
<dbReference type="NCBIfam" id="TIGR00747">
    <property type="entry name" value="fabH"/>
    <property type="match status" value="1"/>
</dbReference>
<evidence type="ECO:0000256" key="2">
    <source>
        <dbReference type="ARBA" id="ARBA00008642"/>
    </source>
</evidence>
<dbReference type="EMBL" id="UOGJ01000144">
    <property type="protein sequence ID" value="VAX37946.1"/>
    <property type="molecule type" value="Genomic_DNA"/>
</dbReference>
<dbReference type="InterPro" id="IPR013751">
    <property type="entry name" value="ACP_syn_III_N"/>
</dbReference>
<evidence type="ECO:0000256" key="10">
    <source>
        <dbReference type="ARBA" id="ARBA00023315"/>
    </source>
</evidence>
<dbReference type="GO" id="GO:0033818">
    <property type="term" value="F:beta-ketoacyl-acyl-carrier-protein synthase III activity"/>
    <property type="evidence" value="ECO:0007669"/>
    <property type="project" value="UniProtKB-EC"/>
</dbReference>
<feature type="domain" description="Beta-ketoacyl-[acyl-carrier-protein] synthase III C-terminal" evidence="11">
    <location>
        <begin position="236"/>
        <end position="325"/>
    </location>
</feature>
<evidence type="ECO:0000256" key="1">
    <source>
        <dbReference type="ARBA" id="ARBA00005194"/>
    </source>
</evidence>
<dbReference type="GO" id="GO:0004315">
    <property type="term" value="F:3-oxoacyl-[acyl-carrier-protein] synthase activity"/>
    <property type="evidence" value="ECO:0007669"/>
    <property type="project" value="InterPro"/>
</dbReference>
<dbReference type="FunFam" id="3.40.47.10:FF:000004">
    <property type="entry name" value="3-oxoacyl-[acyl-carrier-protein] synthase 3"/>
    <property type="match status" value="1"/>
</dbReference>
<dbReference type="EC" id="2.3.1.180" evidence="3"/>
<comment type="pathway">
    <text evidence="1">Lipid metabolism; fatty acid biosynthesis.</text>
</comment>
<evidence type="ECO:0000259" key="11">
    <source>
        <dbReference type="Pfam" id="PF08541"/>
    </source>
</evidence>
<dbReference type="Pfam" id="PF08545">
    <property type="entry name" value="ACP_syn_III"/>
    <property type="match status" value="1"/>
</dbReference>
<dbReference type="InterPro" id="IPR004655">
    <property type="entry name" value="FabH"/>
</dbReference>
<evidence type="ECO:0000313" key="13">
    <source>
        <dbReference type="EMBL" id="VAX37946.1"/>
    </source>
</evidence>
<evidence type="ECO:0000259" key="12">
    <source>
        <dbReference type="Pfam" id="PF08545"/>
    </source>
</evidence>
<dbReference type="GO" id="GO:0044550">
    <property type="term" value="P:secondary metabolite biosynthetic process"/>
    <property type="evidence" value="ECO:0007669"/>
    <property type="project" value="TreeGrafter"/>
</dbReference>
<gene>
    <name evidence="13" type="ORF">MNBD_UNCLBAC01-422</name>
</gene>
<evidence type="ECO:0000256" key="3">
    <source>
        <dbReference type="ARBA" id="ARBA00012333"/>
    </source>
</evidence>
<name>A0A3B1D503_9ZZZZ</name>